<sequence length="188" mass="20298">MADIKQQFTGLPLGLLVCTPIIEVAKGQAELCRVYLDYVFKLAYKDGKQDGEANVIKFKLNRPVTDGEGNISQQEIEVSAPLISLVPVPAFTMDEATVQFTMEVKEQVVDTSSKDTSTSSQFGASFWGFNAQLSGSVTTSASNTRSTDQSAKYNIYARASQQPPAEGMAKLSTIFASVIEPIPTKGSK</sequence>
<evidence type="ECO:0000313" key="2">
    <source>
        <dbReference type="Proteomes" id="UP001198190"/>
    </source>
</evidence>
<protein>
    <submittedName>
        <fullName evidence="1">DUF2589 domain-containing protein</fullName>
    </submittedName>
</protein>
<comment type="caution">
    <text evidence="1">The sequence shown here is derived from an EMBL/GenBank/DDBJ whole genome shotgun (WGS) entry which is preliminary data.</text>
</comment>
<dbReference type="RefSeq" id="WP_117464308.1">
    <property type="nucleotide sequence ID" value="NZ_CBCTJQ010000031.1"/>
</dbReference>
<dbReference type="EMBL" id="JAJCGD010000027">
    <property type="protein sequence ID" value="MCB6828869.1"/>
    <property type="molecule type" value="Genomic_DNA"/>
</dbReference>
<dbReference type="Pfam" id="PF11655">
    <property type="entry name" value="DUF2589"/>
    <property type="match status" value="1"/>
</dbReference>
<dbReference type="InterPro" id="IPR024510">
    <property type="entry name" value="DUF2589"/>
</dbReference>
<gene>
    <name evidence="1" type="ORF">LIY65_09205</name>
</gene>
<dbReference type="Proteomes" id="UP001198190">
    <property type="component" value="Unassembled WGS sequence"/>
</dbReference>
<dbReference type="AlphaFoldDB" id="A0AAW4U8E5"/>
<organism evidence="1 2">
    <name type="scientific">Megamonas funiformis</name>
    <dbReference type="NCBI Taxonomy" id="437897"/>
    <lineage>
        <taxon>Bacteria</taxon>
        <taxon>Bacillati</taxon>
        <taxon>Bacillota</taxon>
        <taxon>Negativicutes</taxon>
        <taxon>Selenomonadales</taxon>
        <taxon>Selenomonadaceae</taxon>
        <taxon>Megamonas</taxon>
    </lineage>
</organism>
<name>A0AAW4U8E5_9FIRM</name>
<proteinExistence type="predicted"/>
<reference evidence="1" key="1">
    <citation type="submission" date="2021-10" db="EMBL/GenBank/DDBJ databases">
        <title>Collection of gut derived symbiotic bacterial strains cultured from healthy donors.</title>
        <authorList>
            <person name="Lin H."/>
            <person name="Littmann E."/>
            <person name="Claire K."/>
            <person name="Pamer E."/>
        </authorList>
    </citation>
    <scope>NUCLEOTIDE SEQUENCE</scope>
    <source>
        <strain evidence="1">MSK.7.16</strain>
    </source>
</reference>
<evidence type="ECO:0000313" key="1">
    <source>
        <dbReference type="EMBL" id="MCB6828869.1"/>
    </source>
</evidence>
<accession>A0AAW4U8E5</accession>